<keyword evidence="2" id="KW-1185">Reference proteome</keyword>
<dbReference type="Gene3D" id="1.25.10.10">
    <property type="entry name" value="Leucine-rich Repeat Variant"/>
    <property type="match status" value="2"/>
</dbReference>
<dbReference type="Pfam" id="PF13646">
    <property type="entry name" value="HEAT_2"/>
    <property type="match status" value="2"/>
</dbReference>
<organism evidence="1 2">
    <name type="scientific">Candidatus Viridilinea mediisalina</name>
    <dbReference type="NCBI Taxonomy" id="2024553"/>
    <lineage>
        <taxon>Bacteria</taxon>
        <taxon>Bacillati</taxon>
        <taxon>Chloroflexota</taxon>
        <taxon>Chloroflexia</taxon>
        <taxon>Chloroflexales</taxon>
        <taxon>Chloroflexineae</taxon>
        <taxon>Oscillochloridaceae</taxon>
        <taxon>Candidatus Viridilinea</taxon>
    </lineage>
</organism>
<dbReference type="Proteomes" id="UP000220527">
    <property type="component" value="Unassembled WGS sequence"/>
</dbReference>
<proteinExistence type="predicted"/>
<protein>
    <submittedName>
        <fullName evidence="1">PBS lyase</fullName>
    </submittedName>
</protein>
<dbReference type="InterPro" id="IPR016024">
    <property type="entry name" value="ARM-type_fold"/>
</dbReference>
<dbReference type="EMBL" id="NQWI01000091">
    <property type="protein sequence ID" value="PDW02042.1"/>
    <property type="molecule type" value="Genomic_DNA"/>
</dbReference>
<sequence>MEPNNTIITSLIADLCGDDDTRRSQASFTLGVLGEPAVAPLIDLLAVSDSETRKRAAWVLGVIGAPALPALLKLAEGNDQQLRIEAIRVLGIVGEARALNQLLIGLTDPDARVAARAARAIGKIADPRAYHPLITALRHPSPDVCYEVCRALLDLRVRDAIPALREFAASGPNRITTWGASVALVANHAADELTQSPASNTHADYIAQALALLQQQRCITEDTERFTTEAPRTQR</sequence>
<dbReference type="SMART" id="SM00567">
    <property type="entry name" value="EZ_HEAT"/>
    <property type="match status" value="5"/>
</dbReference>
<dbReference type="GO" id="GO:0016829">
    <property type="term" value="F:lyase activity"/>
    <property type="evidence" value="ECO:0007669"/>
    <property type="project" value="UniProtKB-KW"/>
</dbReference>
<name>A0A2A6RG93_9CHLR</name>
<dbReference type="RefSeq" id="WP_097645109.1">
    <property type="nucleotide sequence ID" value="NZ_NQWI01000091.1"/>
</dbReference>
<dbReference type="OrthoDB" id="152637at2"/>
<evidence type="ECO:0000313" key="2">
    <source>
        <dbReference type="Proteomes" id="UP000220527"/>
    </source>
</evidence>
<accession>A0A2A6RG93</accession>
<dbReference type="GO" id="GO:0016491">
    <property type="term" value="F:oxidoreductase activity"/>
    <property type="evidence" value="ECO:0007669"/>
    <property type="project" value="TreeGrafter"/>
</dbReference>
<gene>
    <name evidence="1" type="ORF">CJ255_16035</name>
</gene>
<dbReference type="InterPro" id="IPR011989">
    <property type="entry name" value="ARM-like"/>
</dbReference>
<evidence type="ECO:0000313" key="1">
    <source>
        <dbReference type="EMBL" id="PDW02042.1"/>
    </source>
</evidence>
<reference evidence="2" key="1">
    <citation type="submission" date="2017-08" db="EMBL/GenBank/DDBJ databases">
        <authorList>
            <person name="Grouzdev D.S."/>
            <person name="Gaisin V.A."/>
            <person name="Rysina M.S."/>
            <person name="Gorlenko V.M."/>
        </authorList>
    </citation>
    <scope>NUCLEOTIDE SEQUENCE [LARGE SCALE GENOMIC DNA]</scope>
    <source>
        <strain evidence="2">Kir15-3F</strain>
    </source>
</reference>
<dbReference type="InterPro" id="IPR004155">
    <property type="entry name" value="PBS_lyase_HEAT"/>
</dbReference>
<dbReference type="SUPFAM" id="SSF48371">
    <property type="entry name" value="ARM repeat"/>
    <property type="match status" value="1"/>
</dbReference>
<dbReference type="PANTHER" id="PTHR12697:SF5">
    <property type="entry name" value="DEOXYHYPUSINE HYDROXYLASE"/>
    <property type="match status" value="1"/>
</dbReference>
<dbReference type="PANTHER" id="PTHR12697">
    <property type="entry name" value="PBS LYASE HEAT-LIKE PROTEIN"/>
    <property type="match status" value="1"/>
</dbReference>
<keyword evidence="1" id="KW-0456">Lyase</keyword>
<comment type="caution">
    <text evidence="1">The sequence shown here is derived from an EMBL/GenBank/DDBJ whole genome shotgun (WGS) entry which is preliminary data.</text>
</comment>
<dbReference type="AlphaFoldDB" id="A0A2A6RG93"/>